<dbReference type="Proteomes" id="UP000593567">
    <property type="component" value="Unassembled WGS sequence"/>
</dbReference>
<gene>
    <name evidence="1" type="ORF">EB796_017832</name>
</gene>
<dbReference type="EMBL" id="VXIV02002656">
    <property type="protein sequence ID" value="KAF6023870.1"/>
    <property type="molecule type" value="Genomic_DNA"/>
</dbReference>
<organism evidence="1 2">
    <name type="scientific">Bugula neritina</name>
    <name type="common">Brown bryozoan</name>
    <name type="synonym">Sertularia neritina</name>
    <dbReference type="NCBI Taxonomy" id="10212"/>
    <lineage>
        <taxon>Eukaryota</taxon>
        <taxon>Metazoa</taxon>
        <taxon>Spiralia</taxon>
        <taxon>Lophotrochozoa</taxon>
        <taxon>Bryozoa</taxon>
        <taxon>Gymnolaemata</taxon>
        <taxon>Cheilostomatida</taxon>
        <taxon>Flustrina</taxon>
        <taxon>Buguloidea</taxon>
        <taxon>Bugulidae</taxon>
        <taxon>Bugula</taxon>
    </lineage>
</organism>
<name>A0A7J7JC96_BUGNE</name>
<dbReference type="AlphaFoldDB" id="A0A7J7JC96"/>
<evidence type="ECO:0000313" key="2">
    <source>
        <dbReference type="Proteomes" id="UP000593567"/>
    </source>
</evidence>
<comment type="caution">
    <text evidence="1">The sequence shown here is derived from an EMBL/GenBank/DDBJ whole genome shotgun (WGS) entry which is preliminary data.</text>
</comment>
<protein>
    <submittedName>
        <fullName evidence="1">Uncharacterized protein</fullName>
    </submittedName>
</protein>
<sequence>MQNQISKTTKPIGNNYYDKVMITFLLKYKRQTTDSLKAGNSPFISSRDVFLAAKGINNNIGVKSVGFLPQLKQDDMTFILFV</sequence>
<keyword evidence="2" id="KW-1185">Reference proteome</keyword>
<reference evidence="1" key="1">
    <citation type="submission" date="2020-06" db="EMBL/GenBank/DDBJ databases">
        <title>Draft genome of Bugula neritina, a colonial animal packing powerful symbionts and potential medicines.</title>
        <authorList>
            <person name="Rayko M."/>
        </authorList>
    </citation>
    <scope>NUCLEOTIDE SEQUENCE [LARGE SCALE GENOMIC DNA]</scope>
    <source>
        <strain evidence="1">Kwan_BN1</strain>
    </source>
</reference>
<proteinExistence type="predicted"/>
<accession>A0A7J7JC96</accession>
<evidence type="ECO:0000313" key="1">
    <source>
        <dbReference type="EMBL" id="KAF6023870.1"/>
    </source>
</evidence>